<dbReference type="InterPro" id="IPR043502">
    <property type="entry name" value="DNA/RNA_pol_sf"/>
</dbReference>
<dbReference type="PANTHER" id="PTHR24559">
    <property type="entry name" value="TRANSPOSON TY3-I GAG-POL POLYPROTEIN"/>
    <property type="match status" value="1"/>
</dbReference>
<sequence>MENPTETLWKDSKHKIHGCGKRSVRNAEDSGFMTRVDYVLLQGEVARIRFIVRKKTPACGNSQKEEDSQTLKKILGMSTDELHAAEETDKNEMSKSIKGIKANVTPEFLFGTTISFPAFMERKLKRNDQLIIEAENRRALRSGQNNKAKMIPATTSLMEQITIGETIGRICHISLLVKIRKRVKKDSCRTIHGTQNVKIPGKRRNDNNTKQQSHPDGIGYDGRPAAHGGAPPKCLRGIAPCQTEKETGGCKPPKRNKAIQEEVEKLVDAGIMKEVHYHSWLSNSVMVKKHDGSWRMCVDFKDLNKACPQDGYPLLEIDWKVESLCGYPY</sequence>
<evidence type="ECO:0000313" key="3">
    <source>
        <dbReference type="Proteomes" id="UP001151760"/>
    </source>
</evidence>
<dbReference type="Proteomes" id="UP001151760">
    <property type="component" value="Unassembled WGS sequence"/>
</dbReference>
<evidence type="ECO:0000256" key="1">
    <source>
        <dbReference type="SAM" id="MobiDB-lite"/>
    </source>
</evidence>
<dbReference type="Gene3D" id="3.10.10.10">
    <property type="entry name" value="HIV Type 1 Reverse Transcriptase, subunit A, domain 1"/>
    <property type="match status" value="1"/>
</dbReference>
<evidence type="ECO:0008006" key="4">
    <source>
        <dbReference type="Google" id="ProtNLM"/>
    </source>
</evidence>
<protein>
    <recommendedName>
        <fullName evidence="4">Reverse transcriptase domain-containing protein</fullName>
    </recommendedName>
</protein>
<comment type="caution">
    <text evidence="2">The sequence shown here is derived from an EMBL/GenBank/DDBJ whole genome shotgun (WGS) entry which is preliminary data.</text>
</comment>
<reference evidence="2" key="2">
    <citation type="submission" date="2022-01" db="EMBL/GenBank/DDBJ databases">
        <authorList>
            <person name="Yamashiro T."/>
            <person name="Shiraishi A."/>
            <person name="Satake H."/>
            <person name="Nakayama K."/>
        </authorList>
    </citation>
    <scope>NUCLEOTIDE SEQUENCE</scope>
</reference>
<name>A0ABQ4Y4T7_9ASTR</name>
<dbReference type="PANTHER" id="PTHR24559:SF444">
    <property type="entry name" value="REVERSE TRANSCRIPTASE DOMAIN-CONTAINING PROTEIN"/>
    <property type="match status" value="1"/>
</dbReference>
<dbReference type="InterPro" id="IPR053134">
    <property type="entry name" value="RNA-dir_DNA_polymerase"/>
</dbReference>
<evidence type="ECO:0000313" key="2">
    <source>
        <dbReference type="EMBL" id="GJS72673.1"/>
    </source>
</evidence>
<gene>
    <name evidence="2" type="ORF">Tco_0705514</name>
</gene>
<feature type="region of interest" description="Disordered" evidence="1">
    <location>
        <begin position="194"/>
        <end position="226"/>
    </location>
</feature>
<dbReference type="EMBL" id="BQNB010010096">
    <property type="protein sequence ID" value="GJS72673.1"/>
    <property type="molecule type" value="Genomic_DNA"/>
</dbReference>
<keyword evidence="3" id="KW-1185">Reference proteome</keyword>
<reference evidence="2" key="1">
    <citation type="journal article" date="2022" name="Int. J. Mol. Sci.">
        <title>Draft Genome of Tanacetum Coccineum: Genomic Comparison of Closely Related Tanacetum-Family Plants.</title>
        <authorList>
            <person name="Yamashiro T."/>
            <person name="Shiraishi A."/>
            <person name="Nakayama K."/>
            <person name="Satake H."/>
        </authorList>
    </citation>
    <scope>NUCLEOTIDE SEQUENCE</scope>
</reference>
<proteinExistence type="predicted"/>
<dbReference type="SUPFAM" id="SSF56672">
    <property type="entry name" value="DNA/RNA polymerases"/>
    <property type="match status" value="1"/>
</dbReference>
<accession>A0ABQ4Y4T7</accession>
<organism evidence="2 3">
    <name type="scientific">Tanacetum coccineum</name>
    <dbReference type="NCBI Taxonomy" id="301880"/>
    <lineage>
        <taxon>Eukaryota</taxon>
        <taxon>Viridiplantae</taxon>
        <taxon>Streptophyta</taxon>
        <taxon>Embryophyta</taxon>
        <taxon>Tracheophyta</taxon>
        <taxon>Spermatophyta</taxon>
        <taxon>Magnoliopsida</taxon>
        <taxon>eudicotyledons</taxon>
        <taxon>Gunneridae</taxon>
        <taxon>Pentapetalae</taxon>
        <taxon>asterids</taxon>
        <taxon>campanulids</taxon>
        <taxon>Asterales</taxon>
        <taxon>Asteraceae</taxon>
        <taxon>Asteroideae</taxon>
        <taxon>Anthemideae</taxon>
        <taxon>Anthemidinae</taxon>
        <taxon>Tanacetum</taxon>
    </lineage>
</organism>